<protein>
    <submittedName>
        <fullName evidence="1">Uncharacterized protein</fullName>
    </submittedName>
</protein>
<reference evidence="1 2" key="1">
    <citation type="submission" date="2024-01" db="EMBL/GenBank/DDBJ databases">
        <authorList>
            <person name="Wang Y."/>
            <person name="Lin M."/>
        </authorList>
    </citation>
    <scope>NUCLEOTIDE SEQUENCE [LARGE SCALE GENOMIC DNA]</scope>
</reference>
<dbReference type="EMBL" id="PP226939">
    <property type="protein sequence ID" value="WVX92095.1"/>
    <property type="molecule type" value="Genomic_DNA"/>
</dbReference>
<accession>A0ABZ2CLY5</accession>
<organism evidence="1 2">
    <name type="scientific">Aeromonas phage phiA014S</name>
    <dbReference type="NCBI Taxonomy" id="3119845"/>
    <lineage>
        <taxon>Viruses</taxon>
        <taxon>Duplodnaviria</taxon>
        <taxon>Heunggongvirae</taxon>
        <taxon>Uroviricota</taxon>
        <taxon>Caudoviricetes</taxon>
        <taxon>Autographivirales</taxon>
        <taxon>Autotranscriptaviridae</taxon>
        <taxon>Studiervirinae</taxon>
        <taxon>Coryciavirus</taxon>
        <taxon>Coryciavirus A014S</taxon>
    </lineage>
</organism>
<proteinExistence type="predicted"/>
<evidence type="ECO:0000313" key="2">
    <source>
        <dbReference type="Proteomes" id="UP001333037"/>
    </source>
</evidence>
<sequence>MMFKIARFVLARLASSLAREAARSEAGVKAAVAKRNKKVAALDTEIIAMANREEKIIADIRAKADAEIANVLNAKRAKMDQKAAHRQTCGAQCRHLSDKAESARLMRSRIEGLLK</sequence>
<name>A0ABZ2CLY5_9CAUD</name>
<keyword evidence="2" id="KW-1185">Reference proteome</keyword>
<evidence type="ECO:0000313" key="1">
    <source>
        <dbReference type="EMBL" id="WVX92095.1"/>
    </source>
</evidence>
<dbReference type="Proteomes" id="UP001333037">
    <property type="component" value="Segment"/>
</dbReference>